<dbReference type="Proteomes" id="UP000036097">
    <property type="component" value="Unassembled WGS sequence"/>
</dbReference>
<organism evidence="1 2">
    <name type="scientific">Photobacterium aquae</name>
    <dbReference type="NCBI Taxonomy" id="1195763"/>
    <lineage>
        <taxon>Bacteria</taxon>
        <taxon>Pseudomonadati</taxon>
        <taxon>Pseudomonadota</taxon>
        <taxon>Gammaproteobacteria</taxon>
        <taxon>Vibrionales</taxon>
        <taxon>Vibrionaceae</taxon>
        <taxon>Photobacterium</taxon>
    </lineage>
</organism>
<dbReference type="EMBL" id="LDOT01000023">
    <property type="protein sequence ID" value="KLV04005.1"/>
    <property type="molecule type" value="Genomic_DNA"/>
</dbReference>
<reference evidence="1 2" key="1">
    <citation type="submission" date="2015-05" db="EMBL/GenBank/DDBJ databases">
        <title>Photobacterium galathea sp. nov.</title>
        <authorList>
            <person name="Machado H."/>
            <person name="Gram L."/>
        </authorList>
    </citation>
    <scope>NUCLEOTIDE SEQUENCE [LARGE SCALE GENOMIC DNA]</scope>
    <source>
        <strain evidence="1 2">CGMCC 1.12159</strain>
    </source>
</reference>
<comment type="caution">
    <text evidence="1">The sequence shown here is derived from an EMBL/GenBank/DDBJ whole genome shotgun (WGS) entry which is preliminary data.</text>
</comment>
<evidence type="ECO:0000313" key="2">
    <source>
        <dbReference type="Proteomes" id="UP000036097"/>
    </source>
</evidence>
<sequence length="79" mass="8417">MNFSPTTVKITFTNRLPVPVNGHQQTLAVIAIMNLMVARQAGCDTPTSMEPPVILPNLAELAIGMIINMDFALGIVGVP</sequence>
<dbReference type="PATRIC" id="fig|1195763.3.peg.3263"/>
<name>A0A0J1GWD2_9GAMM</name>
<protein>
    <submittedName>
        <fullName evidence="1">Uncharacterized protein</fullName>
    </submittedName>
</protein>
<gene>
    <name evidence="1" type="ORF">ABT56_15345</name>
</gene>
<dbReference type="AlphaFoldDB" id="A0A0J1GWD2"/>
<evidence type="ECO:0000313" key="1">
    <source>
        <dbReference type="EMBL" id="KLV04005.1"/>
    </source>
</evidence>
<proteinExistence type="predicted"/>
<keyword evidence="2" id="KW-1185">Reference proteome</keyword>
<accession>A0A0J1GWD2</accession>